<dbReference type="InterPro" id="IPR025664">
    <property type="entry name" value="Spore_III_AC/AD"/>
</dbReference>
<dbReference type="EMBL" id="CP003185">
    <property type="protein sequence ID" value="AFK94350.1"/>
    <property type="molecule type" value="Genomic_DNA"/>
</dbReference>
<keyword evidence="2" id="KW-0614">Plasmid</keyword>
<dbReference type="Proteomes" id="UP000006178">
    <property type="component" value="Plasmid pMU3262"/>
</dbReference>
<organism evidence="2 3">
    <name type="scientific">Thermoanaerobacterium saccharolyticum (strain DSM 8691 / JW/SL-YS485)</name>
    <dbReference type="NCBI Taxonomy" id="1094508"/>
    <lineage>
        <taxon>Bacteria</taxon>
        <taxon>Bacillati</taxon>
        <taxon>Bacillota</taxon>
        <taxon>Clostridia</taxon>
        <taxon>Thermoanaerobacterales</taxon>
        <taxon>Thermoanaerobacteraceae</taxon>
        <taxon>Thermoanaerobacterium</taxon>
    </lineage>
</organism>
<dbReference type="BioCyc" id="TSAC1094508:GLMA-2849-MONOMER"/>
<keyword evidence="3" id="KW-1185">Reference proteome</keyword>
<dbReference type="PATRIC" id="fig|1094508.3.peg.2830"/>
<proteinExistence type="predicted"/>
<dbReference type="AlphaFoldDB" id="I3WBZ9"/>
<reference evidence="2 3" key="1">
    <citation type="journal article" date="2014" name="Appl. Environ. Microbiol.">
        <title>Profile of Secreted Hydrolases, Associated Proteins, and SlpA in Thermoanaerobacterium saccharolyticum during the Degradation of Hemicellulose.</title>
        <authorList>
            <person name="Currie D.H."/>
            <person name="Guss A.M."/>
            <person name="Herring C.D."/>
            <person name="Giannone R.J."/>
            <person name="Johnson C.M."/>
            <person name="Lankford P.K."/>
            <person name="Brown S.D."/>
            <person name="Hettich R.L."/>
            <person name="Lynd L.R."/>
        </authorList>
    </citation>
    <scope>NUCLEOTIDE SEQUENCE [LARGE SCALE GENOMIC DNA]</scope>
    <source>
        <strain evidence="3">DSM 8691 / JW/SL-YS485</strain>
    </source>
</reference>
<dbReference type="Pfam" id="PF06686">
    <property type="entry name" value="SpoIIIAC"/>
    <property type="match status" value="1"/>
</dbReference>
<sequence>MDIIARLFGLGIIIVVADRVLSEAGQKNIAFFVTLAGVVIGLAMVVPKIYELFTTVQNTFNVH</sequence>
<feature type="transmembrane region" description="Helical" evidence="1">
    <location>
        <begin position="32"/>
        <end position="50"/>
    </location>
</feature>
<keyword evidence="1" id="KW-0812">Transmembrane</keyword>
<protein>
    <submittedName>
        <fullName evidence="2">Stage III sporulation AC family protein</fullName>
    </submittedName>
</protein>
<name>I3WBZ9_THESW</name>
<geneLocation type="plasmid" evidence="2 3">
    <name>pMU3262</name>
</geneLocation>
<dbReference type="RefSeq" id="WP_014759621.1">
    <property type="nucleotide sequence ID" value="NC_017998.1"/>
</dbReference>
<keyword evidence="1" id="KW-0472">Membrane</keyword>
<evidence type="ECO:0000256" key="1">
    <source>
        <dbReference type="SAM" id="Phobius"/>
    </source>
</evidence>
<gene>
    <name evidence="2" type="ordered locus">Tsac_2803</name>
</gene>
<keyword evidence="1" id="KW-1133">Transmembrane helix</keyword>
<dbReference type="KEGG" id="tsh:Tsac_2803"/>
<evidence type="ECO:0000313" key="2">
    <source>
        <dbReference type="EMBL" id="AFK94350.1"/>
    </source>
</evidence>
<accession>I3WBZ9</accession>
<evidence type="ECO:0000313" key="3">
    <source>
        <dbReference type="Proteomes" id="UP000006178"/>
    </source>
</evidence>